<dbReference type="PANTHER" id="PTHR10357:SF179">
    <property type="entry name" value="NEUTRAL AND BASIC AMINO ACID TRANSPORT PROTEIN RBAT"/>
    <property type="match status" value="1"/>
</dbReference>
<protein>
    <recommendedName>
        <fullName evidence="5">Glycosyl hydrolase family 13 catalytic domain-containing protein</fullName>
    </recommendedName>
</protein>
<dbReference type="FunFam" id="3.20.20.80:FF:000064">
    <property type="entry name" value="Oligo-1,6-glucosidase"/>
    <property type="match status" value="2"/>
</dbReference>
<gene>
    <name evidence="6" type="ORF">EST38_g4938</name>
</gene>
<dbReference type="FunFam" id="3.90.400.10:FF:000002">
    <property type="entry name" value="Sucrose isomerase"/>
    <property type="match status" value="1"/>
</dbReference>
<dbReference type="InterPro" id="IPR045857">
    <property type="entry name" value="O16G_dom_2"/>
</dbReference>
<accession>A0A4Q2DPN3</accession>
<evidence type="ECO:0000256" key="1">
    <source>
        <dbReference type="ARBA" id="ARBA00008061"/>
    </source>
</evidence>
<sequence>MAAPPTDLPWWKTAVIYQIYPISFFDSNGDGIGDLNGIASKLDYLKDLGVDVLWLSPIYRSPLADMGYDISDYQNIDSRYGTLEDWDNLLKGVHERGMKLMMDLVVNHSSDEHDWFMQSRLDDSNPKRDWYIWRPPRYDPSGRRQPPNNWKAVFQVSLVAGSAWEYDEKTSEYYLHLYLTKQPDLNWDNIEVRDAVWNLMKFWLDRGCDGFRMDVINIISKAEGLPDAPVTVPEEPYQHASIHFANGPRVHEYLREMNEKVLSKYDLITVGETPFTHDTEELAAYVLPKNKELNMVFQFELMDIDSPLEGEDAVPLIYKPWKLSDLKDIVRRWQTFKRDEGFWNAVFTENHDHARSVSRFGDDSTDEWRARSAKMLALLQVTQGGTQFVFQGQELGLKNFPRTWGIEEYKDIASQNYWNKILSKRTSESGGAEVDMSDVLDGFAKKARDHARVPMQWNASSNAGFTTGTPWMRVNEDYEVWNAENQVEDENSVRAFWRKLLKIRKDNVVLMAGDFVELVHDHERIFAFVRRLGDQVALVVLNFGNEDVIIQLDSPTLSWSSLQLEIGNYHNKGEVPIADGTLEMKGFEGRLYLFR</sequence>
<dbReference type="GO" id="GO:0004556">
    <property type="term" value="F:alpha-amylase activity"/>
    <property type="evidence" value="ECO:0007669"/>
    <property type="project" value="TreeGrafter"/>
</dbReference>
<dbReference type="CDD" id="cd11333">
    <property type="entry name" value="AmyAc_SI_OligoGlu_DGase"/>
    <property type="match status" value="1"/>
</dbReference>
<keyword evidence="2" id="KW-0378">Hydrolase</keyword>
<dbReference type="SUPFAM" id="SSF51445">
    <property type="entry name" value="(Trans)glycosidases"/>
    <property type="match status" value="1"/>
</dbReference>
<dbReference type="GO" id="GO:0004575">
    <property type="term" value="F:sucrose alpha-glucosidase activity"/>
    <property type="evidence" value="ECO:0007669"/>
    <property type="project" value="TreeGrafter"/>
</dbReference>
<comment type="caution">
    <text evidence="6">The sequence shown here is derived from an EMBL/GenBank/DDBJ whole genome shotgun (WGS) entry which is preliminary data.</text>
</comment>
<evidence type="ECO:0000256" key="4">
    <source>
        <dbReference type="ARBA" id="ARBA00026248"/>
    </source>
</evidence>
<proteinExistence type="inferred from homology"/>
<dbReference type="GO" id="GO:0004574">
    <property type="term" value="F:oligo-1,6-glucosidase activity"/>
    <property type="evidence" value="ECO:0007669"/>
    <property type="project" value="TreeGrafter"/>
</dbReference>
<dbReference type="STRING" id="2316362.A0A4Q2DPN3"/>
<dbReference type="Proteomes" id="UP000290288">
    <property type="component" value="Unassembled WGS sequence"/>
</dbReference>
<dbReference type="GO" id="GO:0033934">
    <property type="term" value="F:glucan 1,4-alpha-maltotriohydrolase activity"/>
    <property type="evidence" value="ECO:0007669"/>
    <property type="project" value="TreeGrafter"/>
</dbReference>
<dbReference type="SMART" id="SM00642">
    <property type="entry name" value="Aamy"/>
    <property type="match status" value="1"/>
</dbReference>
<reference evidence="6 7" key="1">
    <citation type="submission" date="2019-01" db="EMBL/GenBank/DDBJ databases">
        <title>Draft genome sequence of Psathyrella aberdarensis IHI B618.</title>
        <authorList>
            <person name="Buettner E."/>
            <person name="Kellner H."/>
        </authorList>
    </citation>
    <scope>NUCLEOTIDE SEQUENCE [LARGE SCALE GENOMIC DNA]</scope>
    <source>
        <strain evidence="6 7">IHI B618</strain>
    </source>
</reference>
<comment type="similarity">
    <text evidence="1">Belongs to the glycosyl hydrolase 13 family.</text>
</comment>
<dbReference type="InterPro" id="IPR006047">
    <property type="entry name" value="GH13_cat_dom"/>
</dbReference>
<dbReference type="InterPro" id="IPR017853">
    <property type="entry name" value="GH"/>
</dbReference>
<feature type="domain" description="Glycosyl hydrolase family 13 catalytic" evidence="5">
    <location>
        <begin position="18"/>
        <end position="452"/>
    </location>
</feature>
<evidence type="ECO:0000256" key="2">
    <source>
        <dbReference type="ARBA" id="ARBA00022801"/>
    </source>
</evidence>
<evidence type="ECO:0000313" key="6">
    <source>
        <dbReference type="EMBL" id="RXW20914.1"/>
    </source>
</evidence>
<dbReference type="Gene3D" id="2.60.40.1180">
    <property type="entry name" value="Golgi alpha-mannosidase II"/>
    <property type="match status" value="1"/>
</dbReference>
<evidence type="ECO:0000259" key="5">
    <source>
        <dbReference type="SMART" id="SM00642"/>
    </source>
</evidence>
<keyword evidence="7" id="KW-1185">Reference proteome</keyword>
<dbReference type="Pfam" id="PF00128">
    <property type="entry name" value="Alpha-amylase"/>
    <property type="match status" value="1"/>
</dbReference>
<dbReference type="AlphaFoldDB" id="A0A4Q2DPN3"/>
<organism evidence="6 7">
    <name type="scientific">Candolleomyces aberdarensis</name>
    <dbReference type="NCBI Taxonomy" id="2316362"/>
    <lineage>
        <taxon>Eukaryota</taxon>
        <taxon>Fungi</taxon>
        <taxon>Dikarya</taxon>
        <taxon>Basidiomycota</taxon>
        <taxon>Agaricomycotina</taxon>
        <taxon>Agaricomycetes</taxon>
        <taxon>Agaricomycetidae</taxon>
        <taxon>Agaricales</taxon>
        <taxon>Agaricineae</taxon>
        <taxon>Psathyrellaceae</taxon>
        <taxon>Candolleomyces</taxon>
    </lineage>
</organism>
<dbReference type="Gene3D" id="3.20.20.80">
    <property type="entry name" value="Glycosidases"/>
    <property type="match status" value="1"/>
</dbReference>
<evidence type="ECO:0000256" key="3">
    <source>
        <dbReference type="ARBA" id="ARBA00023295"/>
    </source>
</evidence>
<dbReference type="OrthoDB" id="1740265at2759"/>
<name>A0A4Q2DPN3_9AGAR</name>
<dbReference type="GO" id="GO:0005987">
    <property type="term" value="P:sucrose catabolic process"/>
    <property type="evidence" value="ECO:0007669"/>
    <property type="project" value="TreeGrafter"/>
</dbReference>
<evidence type="ECO:0000313" key="7">
    <source>
        <dbReference type="Proteomes" id="UP000290288"/>
    </source>
</evidence>
<dbReference type="GO" id="GO:0000025">
    <property type="term" value="P:maltose catabolic process"/>
    <property type="evidence" value="ECO:0007669"/>
    <property type="project" value="TreeGrafter"/>
</dbReference>
<dbReference type="PANTHER" id="PTHR10357">
    <property type="entry name" value="ALPHA-AMYLASE FAMILY MEMBER"/>
    <property type="match status" value="1"/>
</dbReference>
<dbReference type="Gene3D" id="3.90.400.10">
    <property type="entry name" value="Oligo-1,6-glucosidase, Domain 2"/>
    <property type="match status" value="1"/>
</dbReference>
<keyword evidence="4" id="KW-0462">Maltose metabolism</keyword>
<dbReference type="InterPro" id="IPR013780">
    <property type="entry name" value="Glyco_hydro_b"/>
</dbReference>
<dbReference type="SUPFAM" id="SSF51011">
    <property type="entry name" value="Glycosyl hydrolase domain"/>
    <property type="match status" value="1"/>
</dbReference>
<keyword evidence="3" id="KW-0326">Glycosidase</keyword>
<dbReference type="EMBL" id="SDEE01000128">
    <property type="protein sequence ID" value="RXW20914.1"/>
    <property type="molecule type" value="Genomic_DNA"/>
</dbReference>